<dbReference type="Pfam" id="PF08707">
    <property type="entry name" value="PriCT_2"/>
    <property type="match status" value="1"/>
</dbReference>
<dbReference type="Proteomes" id="UP000026714">
    <property type="component" value="Unassembled WGS sequence"/>
</dbReference>
<dbReference type="PANTHER" id="PTHR34985:SF1">
    <property type="entry name" value="SLR0554 PROTEIN"/>
    <property type="match status" value="1"/>
</dbReference>
<evidence type="ECO:0000259" key="4">
    <source>
        <dbReference type="Pfam" id="PF13362"/>
    </source>
</evidence>
<dbReference type="PANTHER" id="PTHR34985">
    <property type="entry name" value="SLR0554 PROTEIN"/>
    <property type="match status" value="1"/>
</dbReference>
<evidence type="ECO:0000259" key="2">
    <source>
        <dbReference type="Pfam" id="PF05272"/>
    </source>
</evidence>
<evidence type="ECO:0000259" key="3">
    <source>
        <dbReference type="Pfam" id="PF08707"/>
    </source>
</evidence>
<feature type="domain" description="Toprim" evidence="4">
    <location>
        <begin position="226"/>
        <end position="331"/>
    </location>
</feature>
<accession>A0A059KRR5</accession>
<feature type="region of interest" description="Disordered" evidence="1">
    <location>
        <begin position="360"/>
        <end position="411"/>
    </location>
</feature>
<dbReference type="eggNOG" id="COG4643">
    <property type="taxonomic scope" value="Bacteria"/>
</dbReference>
<dbReference type="eggNOG" id="COG5545">
    <property type="taxonomic scope" value="Bacteria"/>
</dbReference>
<evidence type="ECO:0000313" key="6">
    <source>
        <dbReference type="Proteomes" id="UP000026714"/>
    </source>
</evidence>
<feature type="compositionally biased region" description="Low complexity" evidence="1">
    <location>
        <begin position="360"/>
        <end position="369"/>
    </location>
</feature>
<dbReference type="CDD" id="cd01029">
    <property type="entry name" value="TOPRIM_primases"/>
    <property type="match status" value="1"/>
</dbReference>
<feature type="compositionally biased region" description="Pro residues" evidence="1">
    <location>
        <begin position="370"/>
        <end position="379"/>
    </location>
</feature>
<protein>
    <recommendedName>
        <fullName evidence="7">Toprim domain-containing protein</fullName>
    </recommendedName>
</protein>
<sequence length="843" mass="93500">MAHQHDYPEATPELIEQALSHISPDCGHNERARLAMAIYSELGERGKDIWMDWAGSRSKLDLAEDRSTWRSARAVTRVRIGTLFGVAKDNGFRFPEAGERAAPPDPAKLAADRARKEAERLRAEAEYRERADRAARDARELWSDAQPATLEGAPYLTRKGLAHAHGARMLRDGTLLVPMLSIADGVLLNVQRIGAEKRFLPGGRKSELAYLLGLAGLDQLNHASVVLLAEGFATAASVHEATGLPVLVCFDAGNLVKIAAAVRQRWPALPIVVCADDDRQTAERAGKNPGREGAMAAVRAACTETGLAVMVLPTDLPETGTDFNDLHQAVGLDHVEALIMPVVTDLLDEAAEIAAPSLPAPAIEGGEMPPAAPAEPESPPSSASGEDAKKPSPKKRKAASKPARREGEEWEDQLITRKGELVDCRENIFLILSHHPDFCGRIAFDEFAYRLTKLEPMPWGPDLGEWTQNDDFSLGLWLAKNFGLIIKGEGTLAAGVAMVGMANKRHPVRDWLQSLQWDGTERLGHWLHECLSTRDDTYHTMVGTWFLMGMVQRVLVPGCQMDHMIILEGKQGRRKSSALRVLAGESFADTPLKIGDKDAVLNLAGVWLYEVAELDSFNKAEVTAVKQYVTSRVDRVREPYARRAVDRPRSCVLAGTTNQDEYFKDPTGARRFWPIRIRRDLDLDKLAEWRPQLFAEAMHRLAAGERYYPTREEAEQYIEPEQRAREIEDPWMTRVHVWLDDESETGGYYHANTRQVQHAYTSLELLTRALNVQIDKIDSGRQMASRIGVIMHRLGWAKKRDAAGDRGYRYIRPGYTPSGTPIAPRPRESVQASNPGGLGVGRV</sequence>
<dbReference type="GO" id="GO:0016817">
    <property type="term" value="F:hydrolase activity, acting on acid anhydrides"/>
    <property type="evidence" value="ECO:0007669"/>
    <property type="project" value="InterPro"/>
</dbReference>
<organism evidence="5 6">
    <name type="scientific">Sphaerotilus natans subsp. natans DSM 6575</name>
    <dbReference type="NCBI Taxonomy" id="1286631"/>
    <lineage>
        <taxon>Bacteria</taxon>
        <taxon>Pseudomonadati</taxon>
        <taxon>Pseudomonadota</taxon>
        <taxon>Betaproteobacteria</taxon>
        <taxon>Burkholderiales</taxon>
        <taxon>Sphaerotilaceae</taxon>
        <taxon>Sphaerotilus</taxon>
    </lineage>
</organism>
<dbReference type="AlphaFoldDB" id="A0A059KRR5"/>
<dbReference type="RefSeq" id="WP_037477817.1">
    <property type="nucleotide sequence ID" value="NZ_AZRA01000010.1"/>
</dbReference>
<dbReference type="InterPro" id="IPR034154">
    <property type="entry name" value="TOPRIM_DnaG/twinkle"/>
</dbReference>
<dbReference type="Pfam" id="PF13362">
    <property type="entry name" value="Toprim_3"/>
    <property type="match status" value="1"/>
</dbReference>
<feature type="region of interest" description="Disordered" evidence="1">
    <location>
        <begin position="814"/>
        <end position="843"/>
    </location>
</feature>
<evidence type="ECO:0000256" key="1">
    <source>
        <dbReference type="SAM" id="MobiDB-lite"/>
    </source>
</evidence>
<dbReference type="Pfam" id="PF05272">
    <property type="entry name" value="VapE-like_dom"/>
    <property type="match status" value="1"/>
</dbReference>
<dbReference type="InterPro" id="IPR006171">
    <property type="entry name" value="TOPRIM_dom"/>
</dbReference>
<dbReference type="InterPro" id="IPR007936">
    <property type="entry name" value="VapE-like_dom"/>
</dbReference>
<evidence type="ECO:0000313" key="5">
    <source>
        <dbReference type="EMBL" id="KDB53924.1"/>
    </source>
</evidence>
<feature type="domain" description="Primase C-terminal 2" evidence="3">
    <location>
        <begin position="16"/>
        <end position="87"/>
    </location>
</feature>
<name>A0A059KRR5_9BURK</name>
<keyword evidence="6" id="KW-1185">Reference proteome</keyword>
<dbReference type="EMBL" id="AZRA01000010">
    <property type="protein sequence ID" value="KDB53924.1"/>
    <property type="molecule type" value="Genomic_DNA"/>
</dbReference>
<gene>
    <name evidence="5" type="ORF">X805_04780</name>
</gene>
<dbReference type="InterPro" id="IPR014819">
    <property type="entry name" value="PriCT_2"/>
</dbReference>
<comment type="caution">
    <text evidence="5">The sequence shown here is derived from an EMBL/GenBank/DDBJ whole genome shotgun (WGS) entry which is preliminary data.</text>
</comment>
<proteinExistence type="predicted"/>
<reference evidence="5 6" key="1">
    <citation type="journal article" date="2014" name="FEMS Microbiol. Ecol.">
        <title>Sphaerotilus natans encrusted with nanoball-shaped Fe(III) oxide minerals formed by nitrate-reducing mixotrophic Fe(II) oxidation.</title>
        <authorList>
            <person name="Park S."/>
            <person name="Kim D.H."/>
            <person name="Lee J.H."/>
            <person name="Hur H.G."/>
        </authorList>
    </citation>
    <scope>NUCLEOTIDE SEQUENCE [LARGE SCALE GENOMIC DNA]</scope>
    <source>
        <strain evidence="5 6">DSM 6575</strain>
    </source>
</reference>
<evidence type="ECO:0008006" key="7">
    <source>
        <dbReference type="Google" id="ProtNLM"/>
    </source>
</evidence>
<feature type="domain" description="Virulence-associated protein E-like" evidence="2">
    <location>
        <begin position="512"/>
        <end position="725"/>
    </location>
</feature>